<keyword evidence="2" id="KW-0732">Signal</keyword>
<dbReference type="EMBL" id="CP073708">
    <property type="protein sequence ID" value="QUO41651.1"/>
    <property type="molecule type" value="Genomic_DNA"/>
</dbReference>
<keyword evidence="7" id="KW-1185">Reference proteome</keyword>
<dbReference type="InterPro" id="IPR012854">
    <property type="entry name" value="Cu_amine_oxidase-like_N"/>
</dbReference>
<dbReference type="Gene3D" id="3.30.457.10">
    <property type="entry name" value="Copper amine oxidase-like, N-terminal domain"/>
    <property type="match status" value="1"/>
</dbReference>
<dbReference type="Proteomes" id="UP000677234">
    <property type="component" value="Chromosome"/>
</dbReference>
<evidence type="ECO:0000256" key="1">
    <source>
        <dbReference type="SAM" id="MobiDB-lite"/>
    </source>
</evidence>
<dbReference type="RefSeq" id="WP_198828144.1">
    <property type="nucleotide sequence ID" value="NZ_CP066308.1"/>
</dbReference>
<gene>
    <name evidence="4" type="ORF">JD108_00725</name>
    <name evidence="5" type="ORF">KDJ56_00725</name>
</gene>
<dbReference type="InterPro" id="IPR036582">
    <property type="entry name" value="Mao_N_sf"/>
</dbReference>
<feature type="domain" description="Copper amine oxidase-like N-terminal" evidence="3">
    <location>
        <begin position="578"/>
        <end position="678"/>
    </location>
</feature>
<evidence type="ECO:0000313" key="7">
    <source>
        <dbReference type="Proteomes" id="UP000677234"/>
    </source>
</evidence>
<evidence type="ECO:0000313" key="4">
    <source>
        <dbReference type="EMBL" id="QQE74568.1"/>
    </source>
</evidence>
<dbReference type="Gene3D" id="2.60.40.1280">
    <property type="match status" value="1"/>
</dbReference>
<dbReference type="SUPFAM" id="SSF55383">
    <property type="entry name" value="Copper amine oxidase, domain N"/>
    <property type="match status" value="1"/>
</dbReference>
<dbReference type="Pfam" id="PF10989">
    <property type="entry name" value="DUF2808"/>
    <property type="match status" value="1"/>
</dbReference>
<sequence>MHKSAKKGLAALMAATVLTAPLAMSPMQAYALSIYDVSADDTDVDEETEYTIEFEIEEDLRRGDTITISFPSQYSLKKVKSSDVDLRDGKSKRLSIDDVKISTRYVEITVDERIKADTELIVTIDRVVNPSKSGDYSIGVETSNERNRTEEIEIGGRSSSGGSSSKNITISQSDYEEGSETSVTIGRFDLGGSDKLRQGKYIYVDFPHRDMLPSKISASDVKINGTRASAVSITGNTRVRIEIPRGVDGDKYIKLEFDSSAGIKNPPPGTKYTYAVSYENRDYETKTFEVKSAKTKEFDVRLSDKGVGARSSYSFDVSLTERVYANALVTIEFPRSEMVPPVLSNLDVKVNGHHVANLGANGSKVSFRTPSGFGNSNKLNIEFGYDAFLRNPNAPGSYQITVDVEGRKYRSNTYEITGAPLTPTPPVTPVPVDNSTATLALSKTVPQAVTGMQVGIKSLGVPLVRNRDFIEIVMPVGFRVPAYIAPQAVTVNGAASAFVGVRGQNLIIMPSQDIPAKTAVNINLLESAGVTTPAAGGVYSIAVYSSEEPGLLFARPVNVVPPNAVTFQASVGSFMKGGQRVALPAAPFAVNGHTLMPASFFRDGLGVSTTFTNTTARIVGNGKTIQFRVGSNIATLNGKNVTLPTAVQARNNVPVVPLRFVLEQLGYKISYNNGSYAVFK</sequence>
<dbReference type="KEGG" id="bcop:JD108_00725"/>
<accession>A0A7T5EL44</accession>
<evidence type="ECO:0000256" key="2">
    <source>
        <dbReference type="SAM" id="SignalP"/>
    </source>
</evidence>
<evidence type="ECO:0000313" key="6">
    <source>
        <dbReference type="Proteomes" id="UP000595847"/>
    </source>
</evidence>
<feature type="compositionally biased region" description="Low complexity" evidence="1">
    <location>
        <begin position="155"/>
        <end position="165"/>
    </location>
</feature>
<dbReference type="Proteomes" id="UP000595847">
    <property type="component" value="Chromosome"/>
</dbReference>
<name>A0A7T5EL44_9BACL</name>
<proteinExistence type="predicted"/>
<organism evidence="4 6">
    <name type="scientific">Brevibacillus composti</name>
    <dbReference type="NCBI Taxonomy" id="2796470"/>
    <lineage>
        <taxon>Bacteria</taxon>
        <taxon>Bacillati</taxon>
        <taxon>Bacillota</taxon>
        <taxon>Bacilli</taxon>
        <taxon>Bacillales</taxon>
        <taxon>Paenibacillaceae</taxon>
        <taxon>Brevibacillus</taxon>
    </lineage>
</organism>
<feature type="chain" id="PRO_5039664272" evidence="2">
    <location>
        <begin position="32"/>
        <end position="680"/>
    </location>
</feature>
<protein>
    <submittedName>
        <fullName evidence="4">DUF2808 domain-containing protein</fullName>
    </submittedName>
</protein>
<dbReference type="AlphaFoldDB" id="A0A7T5EL44"/>
<feature type="region of interest" description="Disordered" evidence="1">
    <location>
        <begin position="144"/>
        <end position="175"/>
    </location>
</feature>
<feature type="signal peptide" evidence="2">
    <location>
        <begin position="1"/>
        <end position="31"/>
    </location>
</feature>
<reference evidence="5" key="2">
    <citation type="submission" date="2021-04" db="EMBL/GenBank/DDBJ databases">
        <title>Brevibacillus composti FJAT-54423, complete genome.</title>
        <authorList>
            <person name="Tang R."/>
        </authorList>
    </citation>
    <scope>NUCLEOTIDE SEQUENCE</scope>
    <source>
        <strain evidence="5">FJAT-54424</strain>
    </source>
</reference>
<reference evidence="4 6" key="1">
    <citation type="submission" date="2020-12" db="EMBL/GenBank/DDBJ databases">
        <title>strain FJAT-54423T represents a novel species of the genus Brevibacillus.</title>
        <authorList>
            <person name="Tang R."/>
        </authorList>
    </citation>
    <scope>NUCLEOTIDE SEQUENCE [LARGE SCALE GENOMIC DNA]</scope>
    <source>
        <strain evidence="4 6">FJAT-54423</strain>
    </source>
</reference>
<dbReference type="InterPro" id="IPR011252">
    <property type="entry name" value="Fibrogen-bd_dom1"/>
</dbReference>
<dbReference type="EMBL" id="CP066308">
    <property type="protein sequence ID" value="QQE74568.1"/>
    <property type="molecule type" value="Genomic_DNA"/>
</dbReference>
<dbReference type="GO" id="GO:0007155">
    <property type="term" value="P:cell adhesion"/>
    <property type="evidence" value="ECO:0007669"/>
    <property type="project" value="InterPro"/>
</dbReference>
<dbReference type="Pfam" id="PF07833">
    <property type="entry name" value="Cu_amine_oxidN1"/>
    <property type="match status" value="1"/>
</dbReference>
<evidence type="ECO:0000313" key="5">
    <source>
        <dbReference type="EMBL" id="QUO41651.1"/>
    </source>
</evidence>
<evidence type="ECO:0000259" key="3">
    <source>
        <dbReference type="Pfam" id="PF07833"/>
    </source>
</evidence>
<dbReference type="InterPro" id="IPR021256">
    <property type="entry name" value="DUF2808"/>
</dbReference>